<dbReference type="CDD" id="cd02855">
    <property type="entry name" value="E_set_GBE_prok_N"/>
    <property type="match status" value="1"/>
</dbReference>
<evidence type="ECO:0000256" key="5">
    <source>
        <dbReference type="ARBA" id="ARBA00022600"/>
    </source>
</evidence>
<dbReference type="HAMAP" id="MF_00685">
    <property type="entry name" value="GlgB"/>
    <property type="match status" value="1"/>
</dbReference>
<evidence type="ECO:0000313" key="12">
    <source>
        <dbReference type="EMBL" id="MDK2564866.1"/>
    </source>
</evidence>
<evidence type="ECO:0000256" key="2">
    <source>
        <dbReference type="ARBA" id="ARBA00002953"/>
    </source>
</evidence>
<evidence type="ECO:0000256" key="8">
    <source>
        <dbReference type="ARBA" id="ARBA00023056"/>
    </source>
</evidence>
<evidence type="ECO:0000256" key="10">
    <source>
        <dbReference type="HAMAP-Rule" id="MF_00685"/>
    </source>
</evidence>
<dbReference type="InterPro" id="IPR013783">
    <property type="entry name" value="Ig-like_fold"/>
</dbReference>
<dbReference type="InterPro" id="IPR006048">
    <property type="entry name" value="A-amylase/branching_C"/>
</dbReference>
<evidence type="ECO:0000256" key="1">
    <source>
        <dbReference type="ARBA" id="ARBA00000826"/>
    </source>
</evidence>
<protein>
    <recommendedName>
        <fullName evidence="10">1,4-alpha-glucan branching enzyme GlgB</fullName>
        <ecNumber evidence="10">2.4.1.18</ecNumber>
    </recommendedName>
    <alternativeName>
        <fullName evidence="10">1,4-alpha-D-glucan:1,4-alpha-D-glucan 6-glucosyl-transferase</fullName>
    </alternativeName>
    <alternativeName>
        <fullName evidence="10">Alpha-(1-&gt;4)-glucan branching enzyme</fullName>
    </alternativeName>
    <alternativeName>
        <fullName evidence="10">Glycogen branching enzyme</fullName>
        <shortName evidence="10">BE</shortName>
    </alternativeName>
</protein>
<dbReference type="InterPro" id="IPR004193">
    <property type="entry name" value="Glyco_hydro_13_N"/>
</dbReference>
<keyword evidence="9 10" id="KW-0119">Carbohydrate metabolism</keyword>
<dbReference type="Pfam" id="PF02806">
    <property type="entry name" value="Alpha-amylase_C"/>
    <property type="match status" value="1"/>
</dbReference>
<keyword evidence="7 10" id="KW-0808">Transferase</keyword>
<dbReference type="Pfam" id="PF00128">
    <property type="entry name" value="Alpha-amylase"/>
    <property type="match status" value="1"/>
</dbReference>
<dbReference type="Proteomes" id="UP001301012">
    <property type="component" value="Unassembled WGS sequence"/>
</dbReference>
<dbReference type="SUPFAM" id="SSF81296">
    <property type="entry name" value="E set domains"/>
    <property type="match status" value="1"/>
</dbReference>
<keyword evidence="5 10" id="KW-0321">Glycogen metabolism</keyword>
<dbReference type="InterPro" id="IPR017853">
    <property type="entry name" value="GH"/>
</dbReference>
<evidence type="ECO:0000256" key="9">
    <source>
        <dbReference type="ARBA" id="ARBA00023277"/>
    </source>
</evidence>
<name>A0ABT7ED61_9FIRM</name>
<comment type="function">
    <text evidence="2 10">Catalyzes the formation of the alpha-1,6-glucosidic linkages in glycogen by scission of a 1,4-alpha-linked oligosaccharide from growing alpha-1,4-glucan chains and the subsequent attachment of the oligosaccharide to the alpha-1,6 position.</text>
</comment>
<accession>A0ABT7ED61</accession>
<dbReference type="Gene3D" id="2.60.40.1180">
    <property type="entry name" value="Golgi alpha-mannosidase II"/>
    <property type="match status" value="1"/>
</dbReference>
<comment type="caution">
    <text evidence="12">The sequence shown here is derived from an EMBL/GenBank/DDBJ whole genome shotgun (WGS) entry which is preliminary data.</text>
</comment>
<dbReference type="NCBIfam" id="NF003811">
    <property type="entry name" value="PRK05402.1"/>
    <property type="match status" value="1"/>
</dbReference>
<organism evidence="12 13">
    <name type="scientific">Romboutsia sedimentorum</name>
    <dbReference type="NCBI Taxonomy" id="1368474"/>
    <lineage>
        <taxon>Bacteria</taxon>
        <taxon>Bacillati</taxon>
        <taxon>Bacillota</taxon>
        <taxon>Clostridia</taxon>
        <taxon>Peptostreptococcales</taxon>
        <taxon>Peptostreptococcaceae</taxon>
        <taxon>Romboutsia</taxon>
    </lineage>
</organism>
<dbReference type="CDD" id="cd11322">
    <property type="entry name" value="AmyAc_Glg_BE"/>
    <property type="match status" value="1"/>
</dbReference>
<dbReference type="PIRSF" id="PIRSF000463">
    <property type="entry name" value="GlgB"/>
    <property type="match status" value="1"/>
</dbReference>
<dbReference type="SMART" id="SM00642">
    <property type="entry name" value="Aamy"/>
    <property type="match status" value="1"/>
</dbReference>
<sequence>MKYKKINSNKILIDNIDKFKLGECYDSYKFMGCHIDSKNNTASFTVWAPNASEVYLVGEFNNWNKNSHPMINMCNSGVWNLSLSDIKQGDTYKYNVVGCDGISRLKSDPYAFFSQLRPDTASVVYDLNKYKWNDKKWNNKKIKENCNQIPINIYEIHLGSWKRKWNGDFFSYEELYEMIEYVKEMGYTHIEILPITEHPLDKSWGYQTVGYYSSSSRYGNPNEFKAFIDKCHENEIGIIVDFAYSHFCKDDHGLYKFDGSPQFEYQDKLKAENIGWGTAHFDLGKPEVSSFLISNALYWFNEFHVDGIRVDAVSSMLYLDYDIGQWKPNKYGGRENLEAIDFLKKFNESIYKYTKNPIIIAEESTSWPMVTGPTYKGALGFTYKWNMGWMNDTLRYMEMDPIYKKYHHELITFSFMYAFSENFILPLSHDEVVHGKKSLLDKMPGDAWQKFAGLRTLYAYYMIHPGKKLSFMGNEFGQGLEWRYSYGLEWELLDIKPHLDMKQYVKKLNTLYKDEKALYEVDNSYDGFDFIDPHNSEQSVVSIMRKGKKSKDFIIAVINFTPVVYYDYKVGVPYPGIYEEVFNSDDNAYGGSGQTMDKAELFSKYEKWNNKDYHITIKVPPLGATFIKGKDININKLEINKEEKILIGGKNEKLEIINRESISSLHSIKMQEL</sequence>
<keyword evidence="6 10" id="KW-0328">Glycosyltransferase</keyword>
<keyword evidence="13" id="KW-1185">Reference proteome</keyword>
<dbReference type="NCBIfam" id="TIGR01515">
    <property type="entry name" value="branching_enzym"/>
    <property type="match status" value="1"/>
</dbReference>
<dbReference type="InterPro" id="IPR006047">
    <property type="entry name" value="GH13_cat_dom"/>
</dbReference>
<reference evidence="12 13" key="1">
    <citation type="submission" date="2023-05" db="EMBL/GenBank/DDBJ databases">
        <title>Rombocin, a short stable natural nisin variant, displays selective antimicrobial activity against Listeria monocytogenes and employs dual mode of action to kill target bacterial strains.</title>
        <authorList>
            <person name="Wambui J."/>
            <person name="Stephan R."/>
            <person name="Kuipers O.P."/>
        </authorList>
    </citation>
    <scope>NUCLEOTIDE SEQUENCE [LARGE SCALE GENOMIC DNA]</scope>
    <source>
        <strain evidence="12 13">RC002</strain>
    </source>
</reference>
<dbReference type="NCBIfam" id="NF008967">
    <property type="entry name" value="PRK12313.1"/>
    <property type="match status" value="1"/>
</dbReference>
<evidence type="ECO:0000256" key="4">
    <source>
        <dbReference type="ARBA" id="ARBA00009000"/>
    </source>
</evidence>
<dbReference type="InterPro" id="IPR013780">
    <property type="entry name" value="Glyco_hydro_b"/>
</dbReference>
<dbReference type="InterPro" id="IPR037439">
    <property type="entry name" value="Branching_enzy"/>
</dbReference>
<gene>
    <name evidence="10 12" type="primary">glgB</name>
    <name evidence="12" type="ORF">QOZ84_15125</name>
</gene>
<comment type="subunit">
    <text evidence="10">Monomer.</text>
</comment>
<dbReference type="SUPFAM" id="SSF51011">
    <property type="entry name" value="Glycosyl hydrolase domain"/>
    <property type="match status" value="1"/>
</dbReference>
<proteinExistence type="inferred from homology"/>
<feature type="active site" description="Proton donor" evidence="10">
    <location>
        <position position="362"/>
    </location>
</feature>
<evidence type="ECO:0000313" key="13">
    <source>
        <dbReference type="Proteomes" id="UP001301012"/>
    </source>
</evidence>
<keyword evidence="8 10" id="KW-0320">Glycogen biosynthesis</keyword>
<evidence type="ECO:0000256" key="6">
    <source>
        <dbReference type="ARBA" id="ARBA00022676"/>
    </source>
</evidence>
<dbReference type="EC" id="2.4.1.18" evidence="10"/>
<dbReference type="PANTHER" id="PTHR43651:SF3">
    <property type="entry name" value="1,4-ALPHA-GLUCAN-BRANCHING ENZYME"/>
    <property type="match status" value="1"/>
</dbReference>
<dbReference type="EMBL" id="JASKYM010000012">
    <property type="protein sequence ID" value="MDK2564866.1"/>
    <property type="molecule type" value="Genomic_DNA"/>
</dbReference>
<dbReference type="InterPro" id="IPR014756">
    <property type="entry name" value="Ig_E-set"/>
</dbReference>
<evidence type="ECO:0000256" key="7">
    <source>
        <dbReference type="ARBA" id="ARBA00022679"/>
    </source>
</evidence>
<dbReference type="InterPro" id="IPR006407">
    <property type="entry name" value="GlgB"/>
</dbReference>
<evidence type="ECO:0000256" key="3">
    <source>
        <dbReference type="ARBA" id="ARBA00004964"/>
    </source>
</evidence>
<evidence type="ECO:0000259" key="11">
    <source>
        <dbReference type="SMART" id="SM00642"/>
    </source>
</evidence>
<dbReference type="Pfam" id="PF02922">
    <property type="entry name" value="CBM_48"/>
    <property type="match status" value="1"/>
</dbReference>
<dbReference type="InterPro" id="IPR044143">
    <property type="entry name" value="GlgB_N_E_set_prok"/>
</dbReference>
<dbReference type="PANTHER" id="PTHR43651">
    <property type="entry name" value="1,4-ALPHA-GLUCAN-BRANCHING ENZYME"/>
    <property type="match status" value="1"/>
</dbReference>
<comment type="similarity">
    <text evidence="4 10">Belongs to the glycosyl hydrolase 13 family. GlgB subfamily.</text>
</comment>
<feature type="active site" description="Nucleophile" evidence="10">
    <location>
        <position position="311"/>
    </location>
</feature>
<dbReference type="Gene3D" id="2.60.40.10">
    <property type="entry name" value="Immunoglobulins"/>
    <property type="match status" value="1"/>
</dbReference>
<dbReference type="Gene3D" id="3.20.20.80">
    <property type="entry name" value="Glycosidases"/>
    <property type="match status" value="1"/>
</dbReference>
<dbReference type="SUPFAM" id="SSF51445">
    <property type="entry name" value="(Trans)glycosidases"/>
    <property type="match status" value="1"/>
</dbReference>
<feature type="domain" description="Glycosyl hydrolase family 13 catalytic" evidence="11">
    <location>
        <begin position="155"/>
        <end position="612"/>
    </location>
</feature>
<dbReference type="RefSeq" id="WP_284133764.1">
    <property type="nucleotide sequence ID" value="NZ_JASKYM010000012.1"/>
</dbReference>
<comment type="pathway">
    <text evidence="3 10">Glycan biosynthesis; glycogen biosynthesis.</text>
</comment>
<comment type="catalytic activity">
    <reaction evidence="1 10">
        <text>Transfers a segment of a (1-&gt;4)-alpha-D-glucan chain to a primary hydroxy group in a similar glucan chain.</text>
        <dbReference type="EC" id="2.4.1.18"/>
    </reaction>
</comment>